<keyword evidence="4" id="KW-1185">Reference proteome</keyword>
<feature type="transmembrane region" description="Helical" evidence="2">
    <location>
        <begin position="222"/>
        <end position="243"/>
    </location>
</feature>
<sequence>MCQHLHILEFGREEGFGLPFKLQDQRTDAPRSCDDRLDVVEADLLGQDQQLVLGEHVERRDGQRLRRIQEAVQLLQTFQRFKREAKAFFSPKLQNVEVLAHLLDKYIQTSKNICEKMDKSCLTDFSLKTSEPAVEICVDMMDPNFRMVFLFQEELYQGFIQEFRERQPRMLEFLGQLEESAVQLDRMNKGAKISSVAGSSVGAVGGVLSIVGLALIPVTAGVSLALTMTGVGLGVTSGVNSLLADLCSENPEFSSMNPSQNARVRLWL</sequence>
<keyword evidence="2" id="KW-0472">Membrane</keyword>
<dbReference type="AlphaFoldDB" id="A0A8S4AZ47"/>
<reference evidence="3" key="1">
    <citation type="submission" date="2021-05" db="EMBL/GenBank/DDBJ databases">
        <authorList>
            <person name="Tigano A."/>
        </authorList>
    </citation>
    <scope>NUCLEOTIDE SEQUENCE</scope>
</reference>
<dbReference type="GO" id="GO:0016020">
    <property type="term" value="C:membrane"/>
    <property type="evidence" value="ECO:0007669"/>
    <property type="project" value="TreeGrafter"/>
</dbReference>
<dbReference type="Proteomes" id="UP000677803">
    <property type="component" value="Unassembled WGS sequence"/>
</dbReference>
<dbReference type="InterPro" id="IPR008405">
    <property type="entry name" value="ApoL"/>
</dbReference>
<keyword evidence="2" id="KW-1133">Transmembrane helix</keyword>
<comment type="similarity">
    <text evidence="1">Belongs to the apolipoprotein L family.</text>
</comment>
<feature type="non-terminal residue" evidence="3">
    <location>
        <position position="1"/>
    </location>
</feature>
<dbReference type="GO" id="GO:0042157">
    <property type="term" value="P:lipoprotein metabolic process"/>
    <property type="evidence" value="ECO:0007669"/>
    <property type="project" value="InterPro"/>
</dbReference>
<keyword evidence="2" id="KW-0812">Transmembrane</keyword>
<gene>
    <name evidence="3" type="ORF">MMEN_LOCUS8317</name>
</gene>
<protein>
    <submittedName>
        <fullName evidence="3">(Atlantic silverside) hypothetical protein</fullName>
    </submittedName>
</protein>
<proteinExistence type="inferred from homology"/>
<dbReference type="Pfam" id="PF05461">
    <property type="entry name" value="ApoL"/>
    <property type="match status" value="1"/>
</dbReference>
<name>A0A8S4AZ47_9TELE</name>
<accession>A0A8S4AZ47</accession>
<dbReference type="PANTHER" id="PTHR14096">
    <property type="entry name" value="APOLIPOPROTEIN L"/>
    <property type="match status" value="1"/>
</dbReference>
<dbReference type="GO" id="GO:0005576">
    <property type="term" value="C:extracellular region"/>
    <property type="evidence" value="ECO:0007669"/>
    <property type="project" value="InterPro"/>
</dbReference>
<dbReference type="PANTHER" id="PTHR14096:SF57">
    <property type="entry name" value="APOLIPOPROTEIN L4"/>
    <property type="match status" value="1"/>
</dbReference>
<dbReference type="GO" id="GO:0006869">
    <property type="term" value="P:lipid transport"/>
    <property type="evidence" value="ECO:0007669"/>
    <property type="project" value="InterPro"/>
</dbReference>
<dbReference type="GO" id="GO:0008289">
    <property type="term" value="F:lipid binding"/>
    <property type="evidence" value="ECO:0007669"/>
    <property type="project" value="InterPro"/>
</dbReference>
<evidence type="ECO:0000313" key="3">
    <source>
        <dbReference type="EMBL" id="CAG5897255.1"/>
    </source>
</evidence>
<evidence type="ECO:0000256" key="1">
    <source>
        <dbReference type="ARBA" id="ARBA00010090"/>
    </source>
</evidence>
<evidence type="ECO:0000256" key="2">
    <source>
        <dbReference type="SAM" id="Phobius"/>
    </source>
</evidence>
<evidence type="ECO:0000313" key="4">
    <source>
        <dbReference type="Proteomes" id="UP000677803"/>
    </source>
</evidence>
<comment type="caution">
    <text evidence="3">The sequence shown here is derived from an EMBL/GenBank/DDBJ whole genome shotgun (WGS) entry which is preliminary data.</text>
</comment>
<organism evidence="3 4">
    <name type="scientific">Menidia menidia</name>
    <name type="common">Atlantic silverside</name>
    <dbReference type="NCBI Taxonomy" id="238744"/>
    <lineage>
        <taxon>Eukaryota</taxon>
        <taxon>Metazoa</taxon>
        <taxon>Chordata</taxon>
        <taxon>Craniata</taxon>
        <taxon>Vertebrata</taxon>
        <taxon>Euteleostomi</taxon>
        <taxon>Actinopterygii</taxon>
        <taxon>Neopterygii</taxon>
        <taxon>Teleostei</taxon>
        <taxon>Neoteleostei</taxon>
        <taxon>Acanthomorphata</taxon>
        <taxon>Ovalentaria</taxon>
        <taxon>Atherinomorphae</taxon>
        <taxon>Atheriniformes</taxon>
        <taxon>Atherinopsidae</taxon>
        <taxon>Menidiinae</taxon>
        <taxon>Menidia</taxon>
    </lineage>
</organism>
<dbReference type="EMBL" id="CAJRST010008890">
    <property type="protein sequence ID" value="CAG5897255.1"/>
    <property type="molecule type" value="Genomic_DNA"/>
</dbReference>
<dbReference type="OrthoDB" id="6146578at2759"/>
<feature type="transmembrane region" description="Helical" evidence="2">
    <location>
        <begin position="196"/>
        <end position="216"/>
    </location>
</feature>